<dbReference type="GO" id="GO:0031398">
    <property type="term" value="P:positive regulation of protein ubiquitination"/>
    <property type="evidence" value="ECO:0007669"/>
    <property type="project" value="TreeGrafter"/>
</dbReference>
<dbReference type="InterPro" id="IPR013083">
    <property type="entry name" value="Znf_RING/FYVE/PHD"/>
</dbReference>
<evidence type="ECO:0000256" key="2">
    <source>
        <dbReference type="ARBA" id="ARBA00022703"/>
    </source>
</evidence>
<dbReference type="CDD" id="cd00022">
    <property type="entry name" value="BIR"/>
    <property type="match status" value="3"/>
</dbReference>
<keyword evidence="10" id="KW-1185">Reference proteome</keyword>
<comment type="similarity">
    <text evidence="1">Belongs to the IAP family.</text>
</comment>
<dbReference type="VEuPathDB" id="VectorBase:MDOA011063"/>
<evidence type="ECO:0000256" key="1">
    <source>
        <dbReference type="ARBA" id="ARBA00006672"/>
    </source>
</evidence>
<protein>
    <submittedName>
        <fullName evidence="11 12">Death-associated inhibitor of apoptosis 2</fullName>
    </submittedName>
</protein>
<dbReference type="GO" id="GO:0043027">
    <property type="term" value="F:cysteine-type endopeptidase inhibitor activity involved in apoptotic process"/>
    <property type="evidence" value="ECO:0007669"/>
    <property type="project" value="UniProtKB-ARBA"/>
</dbReference>
<dbReference type="PANTHER" id="PTHR10044">
    <property type="entry name" value="INHIBITOR OF APOPTOSIS"/>
    <property type="match status" value="1"/>
</dbReference>
<dbReference type="GO" id="GO:0008270">
    <property type="term" value="F:zinc ion binding"/>
    <property type="evidence" value="ECO:0007669"/>
    <property type="project" value="UniProtKB-KW"/>
</dbReference>
<evidence type="ECO:0000313" key="10">
    <source>
        <dbReference type="Proteomes" id="UP001652621"/>
    </source>
</evidence>
<dbReference type="GO" id="GO:0070936">
    <property type="term" value="P:protein K48-linked ubiquitination"/>
    <property type="evidence" value="ECO:0007669"/>
    <property type="project" value="UniProtKB-ARBA"/>
</dbReference>
<evidence type="ECO:0000256" key="5">
    <source>
        <dbReference type="ARBA" id="ARBA00022833"/>
    </source>
</evidence>
<dbReference type="PROSITE" id="PS01282">
    <property type="entry name" value="BIR_REPEAT_1"/>
    <property type="match status" value="2"/>
</dbReference>
<keyword evidence="2" id="KW-0053">Apoptosis</keyword>
<dbReference type="Gene3D" id="3.30.40.10">
    <property type="entry name" value="Zinc/RING finger domain, C3HC4 (zinc finger)"/>
    <property type="match status" value="1"/>
</dbReference>
<dbReference type="AlphaFoldDB" id="A0A1I8N363"/>
<dbReference type="EnsemblMetazoa" id="MDOA011063-RB">
    <property type="protein sequence ID" value="MDOA011063-PB"/>
    <property type="gene ID" value="MDOA011063"/>
</dbReference>
<dbReference type="Pfam" id="PF13920">
    <property type="entry name" value="zf-C3HC4_3"/>
    <property type="match status" value="1"/>
</dbReference>
<dbReference type="GO" id="GO:0004869">
    <property type="term" value="F:cysteine-type endopeptidase inhibitor activity"/>
    <property type="evidence" value="ECO:0007669"/>
    <property type="project" value="UniProtKB-ARBA"/>
</dbReference>
<evidence type="ECO:0000256" key="6">
    <source>
        <dbReference type="PROSITE-ProRule" id="PRU00175"/>
    </source>
</evidence>
<accession>A0A1I8N363</accession>
<reference evidence="9" key="1">
    <citation type="submission" date="2020-05" db="UniProtKB">
        <authorList>
            <consortium name="EnsemblMetazoa"/>
        </authorList>
    </citation>
    <scope>IDENTIFICATION</scope>
    <source>
        <strain evidence="9">Aabys</strain>
    </source>
</reference>
<dbReference type="PANTHER" id="PTHR10044:SF139">
    <property type="entry name" value="DEATH-ASSOCIATED INHIBITOR OF APOPTOSIS 2"/>
    <property type="match status" value="1"/>
</dbReference>
<dbReference type="KEGG" id="mde:101900624"/>
<evidence type="ECO:0000256" key="3">
    <source>
        <dbReference type="ARBA" id="ARBA00022723"/>
    </source>
</evidence>
<keyword evidence="3" id="KW-0479">Metal-binding</keyword>
<dbReference type="InterPro" id="IPR050784">
    <property type="entry name" value="IAP"/>
</dbReference>
<dbReference type="GO" id="GO:0043066">
    <property type="term" value="P:negative regulation of apoptotic process"/>
    <property type="evidence" value="ECO:0007669"/>
    <property type="project" value="TreeGrafter"/>
</dbReference>
<sequence>MNSEEERIKTFASWPVNAPVYPLVLAQNGFYATGNFLEASCHWCNCCISDWEYGDDVQQRHLAVSPHCEFVRDNANCGNIRTQEFPHTTSDVDNASAQMTSDTQQSSDLMIEANRLATFRNWPNPNISPQSLAKAGFFYLNRSDQVMCAWCKGVIAQWEKQDNAFQEHRRFFPGCPRAQLGPLIEMASAGIRDLGIQQISPAKNPKYSSLDARLRTYTNWPIPDIQKPESLALSGLYYQGVDDQVRCFHCNMGLRSWEKEDDPWFEHAKWYPMCQFVRLVKGTKYIQEVQEMTRRTNTAENCITPAMNIDEAMLTPPVRLALEMGVDGGVIRNETLRQLNHTGRPYDTVEDLLKAVFDGRENNEEPSISNVETSCTSVCRGMTNSNSESIAPNNTEEEERIVVPTSGDNIGIDKTSIEPKSISNLNTSSTSKGDDMPIPELLSLEEENRKLKDARLCKICLDEEVAVVYLPCGHLVSCVQCAPGVEQCPLCRTAIKGFVRTYLS</sequence>
<dbReference type="SUPFAM" id="SSF57924">
    <property type="entry name" value="Inhibitor of apoptosis (IAP) repeat"/>
    <property type="match status" value="3"/>
</dbReference>
<dbReference type="GO" id="GO:0006915">
    <property type="term" value="P:apoptotic process"/>
    <property type="evidence" value="ECO:0007669"/>
    <property type="project" value="UniProtKB-KW"/>
</dbReference>
<gene>
    <name evidence="9" type="primary">101900624</name>
    <name evidence="11 12" type="synonym">LOC101900624</name>
</gene>
<dbReference type="Pfam" id="PF00653">
    <property type="entry name" value="BIR"/>
    <property type="match status" value="3"/>
</dbReference>
<evidence type="ECO:0000313" key="12">
    <source>
        <dbReference type="RefSeq" id="XP_058980910.1"/>
    </source>
</evidence>
<dbReference type="Gene3D" id="1.10.1170.10">
    <property type="entry name" value="Inhibitor Of Apoptosis Protein (2mihbC-IAP-1), Chain A"/>
    <property type="match status" value="3"/>
</dbReference>
<dbReference type="EnsemblMetazoa" id="MDOA011063-RA">
    <property type="protein sequence ID" value="MDOA011063-PA"/>
    <property type="gene ID" value="MDOA011063"/>
</dbReference>
<name>A0A1I8N363_MUSDO</name>
<dbReference type="GO" id="GO:0089720">
    <property type="term" value="F:caspase binding"/>
    <property type="evidence" value="ECO:0007669"/>
    <property type="project" value="UniProtKB-ARBA"/>
</dbReference>
<feature type="compositionally biased region" description="Polar residues" evidence="7">
    <location>
        <begin position="421"/>
        <end position="431"/>
    </location>
</feature>
<evidence type="ECO:0000256" key="4">
    <source>
        <dbReference type="ARBA" id="ARBA00022771"/>
    </source>
</evidence>
<dbReference type="FunFam" id="3.30.40.10:FF:000184">
    <property type="entry name" value="Baculoviral IAP repeat containing 2"/>
    <property type="match status" value="1"/>
</dbReference>
<dbReference type="OrthoDB" id="774873at2759"/>
<dbReference type="CDD" id="cd16713">
    <property type="entry name" value="RING-HC_BIRC2_3_7"/>
    <property type="match status" value="1"/>
</dbReference>
<feature type="domain" description="RING-type" evidence="8">
    <location>
        <begin position="457"/>
        <end position="492"/>
    </location>
</feature>
<reference evidence="12" key="2">
    <citation type="submission" date="2025-05" db="UniProtKB">
        <authorList>
            <consortium name="RefSeq"/>
        </authorList>
    </citation>
    <scope>IDENTIFICATION</scope>
    <source>
        <strain evidence="11 12">Aabys</strain>
        <tissue evidence="12">Whole body</tissue>
    </source>
</reference>
<proteinExistence type="inferred from homology"/>
<dbReference type="eggNOG" id="KOG1101">
    <property type="taxonomic scope" value="Eukaryota"/>
</dbReference>
<dbReference type="SMART" id="SM00184">
    <property type="entry name" value="RING"/>
    <property type="match status" value="1"/>
</dbReference>
<dbReference type="SMART" id="SM00238">
    <property type="entry name" value="BIR"/>
    <property type="match status" value="3"/>
</dbReference>
<keyword evidence="4 6" id="KW-0863">Zinc-finger</keyword>
<evidence type="ECO:0000313" key="9">
    <source>
        <dbReference type="EnsemblMetazoa" id="MDOA011063-PB"/>
    </source>
</evidence>
<evidence type="ECO:0000256" key="7">
    <source>
        <dbReference type="SAM" id="MobiDB-lite"/>
    </source>
</evidence>
<organism evidence="9">
    <name type="scientific">Musca domestica</name>
    <name type="common">House fly</name>
    <dbReference type="NCBI Taxonomy" id="7370"/>
    <lineage>
        <taxon>Eukaryota</taxon>
        <taxon>Metazoa</taxon>
        <taxon>Ecdysozoa</taxon>
        <taxon>Arthropoda</taxon>
        <taxon>Hexapoda</taxon>
        <taxon>Insecta</taxon>
        <taxon>Pterygota</taxon>
        <taxon>Neoptera</taxon>
        <taxon>Endopterygota</taxon>
        <taxon>Diptera</taxon>
        <taxon>Brachycera</taxon>
        <taxon>Muscomorpha</taxon>
        <taxon>Muscoidea</taxon>
        <taxon>Muscidae</taxon>
        <taxon>Musca</taxon>
    </lineage>
</organism>
<dbReference type="GO" id="GO:0022416">
    <property type="term" value="P:chaeta development"/>
    <property type="evidence" value="ECO:0007669"/>
    <property type="project" value="UniProtKB-ARBA"/>
</dbReference>
<dbReference type="Proteomes" id="UP001652621">
    <property type="component" value="Unplaced"/>
</dbReference>
<dbReference type="VEuPathDB" id="VectorBase:MDOMA2_011079"/>
<dbReference type="GO" id="GO:0005634">
    <property type="term" value="C:nucleus"/>
    <property type="evidence" value="ECO:0007669"/>
    <property type="project" value="TreeGrafter"/>
</dbReference>
<dbReference type="GO" id="GO:0031625">
    <property type="term" value="F:ubiquitin protein ligase binding"/>
    <property type="evidence" value="ECO:0007669"/>
    <property type="project" value="UniProtKB-ARBA"/>
</dbReference>
<dbReference type="CDD" id="cd14321">
    <property type="entry name" value="UBA_IAPs"/>
    <property type="match status" value="1"/>
</dbReference>
<keyword evidence="5" id="KW-0862">Zinc</keyword>
<evidence type="ECO:0000259" key="8">
    <source>
        <dbReference type="PROSITE" id="PS50089"/>
    </source>
</evidence>
<dbReference type="InterPro" id="IPR001370">
    <property type="entry name" value="BIR_rpt"/>
</dbReference>
<feature type="region of interest" description="Disordered" evidence="7">
    <location>
        <begin position="386"/>
        <end position="437"/>
    </location>
</feature>
<dbReference type="RefSeq" id="XP_058980910.1">
    <property type="nucleotide sequence ID" value="XM_059124927.1"/>
</dbReference>
<dbReference type="FunFam" id="1.10.1170.10:FF:000003">
    <property type="entry name" value="E3 ubiquitin-protein ligase XIAP"/>
    <property type="match status" value="1"/>
</dbReference>
<dbReference type="GO" id="GO:0051726">
    <property type="term" value="P:regulation of cell cycle"/>
    <property type="evidence" value="ECO:0007669"/>
    <property type="project" value="TreeGrafter"/>
</dbReference>
<dbReference type="GO" id="GO:0048471">
    <property type="term" value="C:perinuclear region of cytoplasm"/>
    <property type="evidence" value="ECO:0007669"/>
    <property type="project" value="UniProtKB-ARBA"/>
</dbReference>
<dbReference type="Gene3D" id="1.10.8.10">
    <property type="entry name" value="DNA helicase RuvA subunit, C-terminal domain"/>
    <property type="match status" value="1"/>
</dbReference>
<evidence type="ECO:0000313" key="11">
    <source>
        <dbReference type="RefSeq" id="XP_011295000.1"/>
    </source>
</evidence>
<dbReference type="InterPro" id="IPR001841">
    <property type="entry name" value="Znf_RING"/>
</dbReference>
<dbReference type="PROSITE" id="PS50089">
    <property type="entry name" value="ZF_RING_2"/>
    <property type="match status" value="1"/>
</dbReference>
<dbReference type="FunFam" id="1.10.1170.10:FF:000002">
    <property type="entry name" value="Baculoviral IAP repeat containing 7"/>
    <property type="match status" value="1"/>
</dbReference>
<dbReference type="PROSITE" id="PS50143">
    <property type="entry name" value="BIR_REPEAT_2"/>
    <property type="match status" value="3"/>
</dbReference>
<dbReference type="RefSeq" id="XP_011295000.1">
    <property type="nucleotide sequence ID" value="XM_011296698.2"/>
</dbReference>
<dbReference type="GO" id="GO:0005829">
    <property type="term" value="C:cytosol"/>
    <property type="evidence" value="ECO:0007669"/>
    <property type="project" value="UniProtKB-ARBA"/>
</dbReference>
<dbReference type="GO" id="GO:0061630">
    <property type="term" value="F:ubiquitin protein ligase activity"/>
    <property type="evidence" value="ECO:0007669"/>
    <property type="project" value="TreeGrafter"/>
</dbReference>
<dbReference type="STRING" id="7370.A0A1I8N363"/>